<gene>
    <name evidence="2" type="ORF">DJ66_0218</name>
</gene>
<name>A0A0F4VMI1_9HYPH</name>
<evidence type="ECO:0000256" key="1">
    <source>
        <dbReference type="SAM" id="MobiDB-lite"/>
    </source>
</evidence>
<dbReference type="EMBL" id="JMTK01000001">
    <property type="protein sequence ID" value="KJZ82609.1"/>
    <property type="molecule type" value="Genomic_DNA"/>
</dbReference>
<dbReference type="PATRIC" id="fig|556287.9.peg.230"/>
<organism evidence="2 3">
    <name type="scientific">Candidatus Liberibacter solanacearum</name>
    <dbReference type="NCBI Taxonomy" id="556287"/>
    <lineage>
        <taxon>Bacteria</taxon>
        <taxon>Pseudomonadati</taxon>
        <taxon>Pseudomonadota</taxon>
        <taxon>Alphaproteobacteria</taxon>
        <taxon>Hyphomicrobiales</taxon>
        <taxon>Rhizobiaceae</taxon>
        <taxon>Liberibacter</taxon>
    </lineage>
</organism>
<comment type="caution">
    <text evidence="2">The sequence shown here is derived from an EMBL/GenBank/DDBJ whole genome shotgun (WGS) entry which is preliminary data.</text>
</comment>
<feature type="region of interest" description="Disordered" evidence="1">
    <location>
        <begin position="32"/>
        <end position="66"/>
    </location>
</feature>
<dbReference type="Gene3D" id="1.20.5.320">
    <property type="entry name" value="6-Phosphogluconate Dehydrogenase, domain 3"/>
    <property type="match status" value="1"/>
</dbReference>
<reference evidence="2 3" key="1">
    <citation type="journal article" date="2015" name="Phytopathology">
        <title>Genomes of Candidatus Liberibacter solanacearum haplotype A from New Zealand and the USA suggest significant genome plasticity in the species.</title>
        <authorList>
            <person name="Thompson S.M."/>
            <person name="Johnson C.P."/>
            <person name="Lu A.Y."/>
            <person name="Frampton R.A."/>
            <person name="Sullivan K.L."/>
            <person name="Fiers M.W."/>
            <person name="Crowhurst R.N."/>
            <person name="Pitman A.R."/>
            <person name="Scott I."/>
            <person name="Gudmestad N.C."/>
            <person name="Smith G.R."/>
        </authorList>
    </citation>
    <scope>NUCLEOTIDE SEQUENCE [LARGE SCALE GENOMIC DNA]</scope>
    <source>
        <strain evidence="2 3">LsoNZ1</strain>
    </source>
</reference>
<feature type="compositionally biased region" description="Basic and acidic residues" evidence="1">
    <location>
        <begin position="53"/>
        <end position="66"/>
    </location>
</feature>
<evidence type="ECO:0000313" key="2">
    <source>
        <dbReference type="EMBL" id="KJZ82609.1"/>
    </source>
</evidence>
<evidence type="ECO:0008006" key="4">
    <source>
        <dbReference type="Google" id="ProtNLM"/>
    </source>
</evidence>
<evidence type="ECO:0000313" key="3">
    <source>
        <dbReference type="Proteomes" id="UP000033731"/>
    </source>
</evidence>
<sequence length="66" mass="6996">MLNGCNSNDQKANEVLKLAQEAKESAELILKNLPIKSDPGPMGPQGKQGETGAKGDKGDKGESWRS</sequence>
<dbReference type="Proteomes" id="UP000033731">
    <property type="component" value="Unassembled WGS sequence"/>
</dbReference>
<proteinExistence type="predicted"/>
<keyword evidence="3" id="KW-1185">Reference proteome</keyword>
<protein>
    <recommendedName>
        <fullName evidence="4">Collagen-like protein</fullName>
    </recommendedName>
</protein>
<dbReference type="AlphaFoldDB" id="A0A0F4VMI1"/>
<accession>A0A0F4VMI1</accession>